<feature type="domain" description="THUMP" evidence="8">
    <location>
        <begin position="44"/>
        <end position="155"/>
    </location>
</feature>
<dbReference type="EC" id="2.1.1.173" evidence="6"/>
<evidence type="ECO:0000256" key="2">
    <source>
        <dbReference type="ARBA" id="ARBA00022552"/>
    </source>
</evidence>
<dbReference type="InterPro" id="IPR019614">
    <property type="entry name" value="SAM-dep_methyl-trfase"/>
</dbReference>
<dbReference type="GO" id="GO:0005737">
    <property type="term" value="C:cytoplasm"/>
    <property type="evidence" value="ECO:0007669"/>
    <property type="project" value="UniProtKB-SubCell"/>
</dbReference>
<evidence type="ECO:0000256" key="4">
    <source>
        <dbReference type="ARBA" id="ARBA00022679"/>
    </source>
</evidence>
<dbReference type="SMART" id="SM00981">
    <property type="entry name" value="THUMP"/>
    <property type="match status" value="1"/>
</dbReference>
<proteinExistence type="inferred from homology"/>
<dbReference type="InterPro" id="IPR029063">
    <property type="entry name" value="SAM-dependent_MTases_sf"/>
</dbReference>
<comment type="function">
    <text evidence="6">Specifically methylates the guanine in position 2445 (m2G2445) and the guanine in position 2069 (m7G2069) of 23S rRNA.</text>
</comment>
<dbReference type="GO" id="GO:0052915">
    <property type="term" value="F:23S rRNA (guanine(2445)-N(2))-methyltransferase activity"/>
    <property type="evidence" value="ECO:0007669"/>
    <property type="project" value="UniProtKB-UniRule"/>
</dbReference>
<keyword evidence="2 6" id="KW-0698">rRNA processing</keyword>
<dbReference type="SUPFAM" id="SSF53335">
    <property type="entry name" value="S-adenosyl-L-methionine-dependent methyltransferases"/>
    <property type="match status" value="2"/>
</dbReference>
<sequence>MNYSLFISCPKGLEYLLEEELKNLGLSVTRVSPQGVYGEATLAVVYHLCLWSRIANRLQLILFNGNASNEQALNKLCANFPWQTVFSPDKTIAVEFHGSSARIRNTMYGAQLVKDGIVDHFRQLNISRPTVNKDNPQIRLHAYLKNEQLTVSFDLTGYSLHQRGYRSKAGVAPLKENVAAALLMRAKWPELAAKGYAFHDPFCGSGTLVIEAAMMAAHIAPGLLRQDQSLMYWSQHQPGLWEKLRSHALSQVKPVKIKLLGSDSNSKLIAAAFKNAERAGVLPLVDFKTQSIQECRATQVKGLLACNPPYGERMGEITQWVPLYQQLGAVLNKHYQNWQAAILTSSSLLAKAIGLQSKKQYTLFNGPLECKLYCFDVRATNQLQGVDNKKLSSGAEMFINRLKKNYAHLSKWARKNRINCYRVYDADLPEYAFAIDIYNDYVVLQEYKAPAMIAAHKAEKRSLEVIQSIPAVLGIEADKIVVKQRQQQKGRDQYQKLNQTRKTMIVSEDQAKLKVNLYDYLDTGLFLDHRLLRLRFSRLDAGTRFLNCFCYTATASVHAALAGAITTNVDMSKTYLSWARDNFKLNELDVSQHQFVQSDCLEWLKSCRERFDVIFLDPPSFSNSKRMTQSFDIQRDHIRLIDATMKLLNPRGMLYFSTNLRKFKLSPALEQRYDVKNLTAETIDVDFRRSKRIHQCYLLSRLSDGSSVT</sequence>
<dbReference type="RefSeq" id="WP_058502593.1">
    <property type="nucleotide sequence ID" value="NZ_CAAAJA010000034.1"/>
</dbReference>
<comment type="catalytic activity">
    <reaction evidence="6">
        <text>guanosine(2445) in 23S rRNA + S-adenosyl-L-methionine = N(2)-methylguanosine(2445) in 23S rRNA + S-adenosyl-L-homocysteine + H(+)</text>
        <dbReference type="Rhea" id="RHEA:42740"/>
        <dbReference type="Rhea" id="RHEA-COMP:10215"/>
        <dbReference type="Rhea" id="RHEA-COMP:10216"/>
        <dbReference type="ChEBI" id="CHEBI:15378"/>
        <dbReference type="ChEBI" id="CHEBI:57856"/>
        <dbReference type="ChEBI" id="CHEBI:59789"/>
        <dbReference type="ChEBI" id="CHEBI:74269"/>
        <dbReference type="ChEBI" id="CHEBI:74481"/>
        <dbReference type="EC" id="2.1.1.173"/>
    </reaction>
</comment>
<keyword evidence="10" id="KW-1185">Reference proteome</keyword>
<evidence type="ECO:0000259" key="8">
    <source>
        <dbReference type="PROSITE" id="PS51165"/>
    </source>
</evidence>
<keyword evidence="1 6" id="KW-0963">Cytoplasm</keyword>
<dbReference type="InterPro" id="IPR054170">
    <property type="entry name" value="RlmL_1st"/>
</dbReference>
<protein>
    <recommendedName>
        <fullName evidence="6">Ribosomal RNA large subunit methyltransferase K/L</fullName>
    </recommendedName>
    <domain>
        <recommendedName>
            <fullName evidence="6">23S rRNA m2G2445 methyltransferase</fullName>
            <ecNumber evidence="6">2.1.1.173</ecNumber>
        </recommendedName>
        <alternativeName>
            <fullName evidence="6">rRNA (guanine-N(2)-)-methyltransferase RlmL</fullName>
        </alternativeName>
    </domain>
    <domain>
        <recommendedName>
            <fullName evidence="6">23S rRNA m7G2069 methyltransferase</fullName>
            <ecNumber evidence="6">2.1.1.264</ecNumber>
        </recommendedName>
        <alternativeName>
            <fullName evidence="6">rRNA (guanine-N(7)-)-methyltransferase RlmK</fullName>
        </alternativeName>
    </domain>
</protein>
<dbReference type="AlphaFoldDB" id="A0A0W0V4A0"/>
<gene>
    <name evidence="6 9" type="primary">rlmL</name>
    <name evidence="9" type="ORF">Lisr_2300</name>
</gene>
<keyword evidence="4 6" id="KW-0808">Transferase</keyword>
<evidence type="ECO:0000256" key="3">
    <source>
        <dbReference type="ARBA" id="ARBA00022603"/>
    </source>
</evidence>
<comment type="caution">
    <text evidence="9">The sequence shown here is derived from an EMBL/GenBank/DDBJ whole genome shotgun (WGS) entry which is preliminary data.</text>
</comment>
<dbReference type="InterPro" id="IPR017244">
    <property type="entry name" value="23SrRNA_methyltr_KL"/>
</dbReference>
<dbReference type="InterPro" id="IPR000241">
    <property type="entry name" value="RlmKL-like_Mtase"/>
</dbReference>
<dbReference type="NCBIfam" id="NF008748">
    <property type="entry name" value="PRK11783.1"/>
    <property type="match status" value="1"/>
</dbReference>
<comment type="catalytic activity">
    <reaction evidence="6">
        <text>guanosine(2069) in 23S rRNA + S-adenosyl-L-methionine = N(2)-methylguanosine(2069) in 23S rRNA + S-adenosyl-L-homocysteine + H(+)</text>
        <dbReference type="Rhea" id="RHEA:43772"/>
        <dbReference type="Rhea" id="RHEA-COMP:10688"/>
        <dbReference type="Rhea" id="RHEA-COMP:10689"/>
        <dbReference type="ChEBI" id="CHEBI:15378"/>
        <dbReference type="ChEBI" id="CHEBI:57856"/>
        <dbReference type="ChEBI" id="CHEBI:59789"/>
        <dbReference type="ChEBI" id="CHEBI:74269"/>
        <dbReference type="ChEBI" id="CHEBI:74481"/>
        <dbReference type="EC" id="2.1.1.264"/>
    </reaction>
</comment>
<dbReference type="InterPro" id="IPR053943">
    <property type="entry name" value="RlmKL-like_Mtase_CS"/>
</dbReference>
<dbReference type="EC" id="2.1.1.264" evidence="6"/>
<keyword evidence="5 6" id="KW-0949">S-adenosyl-L-methionine</keyword>
<dbReference type="Gene3D" id="3.30.2130.30">
    <property type="match status" value="1"/>
</dbReference>
<comment type="subcellular location">
    <subcellularLocation>
        <location evidence="6">Cytoplasm</location>
    </subcellularLocation>
</comment>
<evidence type="ECO:0000256" key="7">
    <source>
        <dbReference type="PROSITE-ProRule" id="PRU00529"/>
    </source>
</evidence>
<dbReference type="EMBL" id="LNYH01000147">
    <property type="protein sequence ID" value="KTD14955.1"/>
    <property type="molecule type" value="Genomic_DNA"/>
</dbReference>
<dbReference type="PIRSF" id="PIRSF037618">
    <property type="entry name" value="RNA_Mtase_bacteria_prd"/>
    <property type="match status" value="1"/>
</dbReference>
<dbReference type="InterPro" id="IPR004114">
    <property type="entry name" value="THUMP_dom"/>
</dbReference>
<dbReference type="PANTHER" id="PTHR47313:SF1">
    <property type="entry name" value="RIBOSOMAL RNA LARGE SUBUNIT METHYLTRANSFERASE K_L"/>
    <property type="match status" value="1"/>
</dbReference>
<keyword evidence="7" id="KW-0694">RNA-binding</keyword>
<keyword evidence="3 6" id="KW-0489">Methyltransferase</keyword>
<accession>A0A0W0V4A0</accession>
<dbReference type="STRING" id="454.Lisr_2300"/>
<name>A0A0W0V4A0_9GAMM</name>
<dbReference type="OrthoDB" id="9809404at2"/>
<dbReference type="Gene3D" id="3.40.50.150">
    <property type="entry name" value="Vaccinia Virus protein VP39"/>
    <property type="match status" value="2"/>
</dbReference>
<dbReference type="Pfam" id="PF01170">
    <property type="entry name" value="UPF0020"/>
    <property type="match status" value="1"/>
</dbReference>
<dbReference type="CDD" id="cd11715">
    <property type="entry name" value="THUMP_AdoMetMT"/>
    <property type="match status" value="1"/>
</dbReference>
<dbReference type="PATRIC" id="fig|454.4.peg.2517"/>
<dbReference type="Gene3D" id="3.30.750.80">
    <property type="entry name" value="RNA methyltransferase domain (HRMD) like"/>
    <property type="match status" value="1"/>
</dbReference>
<evidence type="ECO:0000313" key="10">
    <source>
        <dbReference type="Proteomes" id="UP000054761"/>
    </source>
</evidence>
<dbReference type="GO" id="GO:0070043">
    <property type="term" value="F:rRNA (guanine-N7-)-methyltransferase activity"/>
    <property type="evidence" value="ECO:0007669"/>
    <property type="project" value="UniProtKB-UniRule"/>
</dbReference>
<dbReference type="HAMAP" id="MF_01858">
    <property type="entry name" value="23SrRNA_methyltr_KL"/>
    <property type="match status" value="1"/>
</dbReference>
<dbReference type="PROSITE" id="PS01261">
    <property type="entry name" value="UPF0020"/>
    <property type="match status" value="1"/>
</dbReference>
<dbReference type="Pfam" id="PF22020">
    <property type="entry name" value="RlmL_1st"/>
    <property type="match status" value="1"/>
</dbReference>
<dbReference type="GO" id="GO:0003723">
    <property type="term" value="F:RNA binding"/>
    <property type="evidence" value="ECO:0007669"/>
    <property type="project" value="UniProtKB-UniRule"/>
</dbReference>
<evidence type="ECO:0000313" key="9">
    <source>
        <dbReference type="EMBL" id="KTD14955.1"/>
    </source>
</evidence>
<comment type="similarity">
    <text evidence="6">Belongs to the methyltransferase superfamily. RlmKL family.</text>
</comment>
<dbReference type="PANTHER" id="PTHR47313">
    <property type="entry name" value="RIBOSOMAL RNA LARGE SUBUNIT METHYLTRANSFERASE K/L"/>
    <property type="match status" value="1"/>
</dbReference>
<organism evidence="9 10">
    <name type="scientific">Legionella israelensis</name>
    <dbReference type="NCBI Taxonomy" id="454"/>
    <lineage>
        <taxon>Bacteria</taxon>
        <taxon>Pseudomonadati</taxon>
        <taxon>Pseudomonadota</taxon>
        <taxon>Gammaproteobacteria</taxon>
        <taxon>Legionellales</taxon>
        <taxon>Legionellaceae</taxon>
        <taxon>Legionella</taxon>
    </lineage>
</organism>
<evidence type="ECO:0000256" key="6">
    <source>
        <dbReference type="HAMAP-Rule" id="MF_01858"/>
    </source>
</evidence>
<evidence type="ECO:0000256" key="1">
    <source>
        <dbReference type="ARBA" id="ARBA00022490"/>
    </source>
</evidence>
<dbReference type="Pfam" id="PF10672">
    <property type="entry name" value="Methyltrans_SAM"/>
    <property type="match status" value="1"/>
</dbReference>
<dbReference type="Proteomes" id="UP000054761">
    <property type="component" value="Unassembled WGS sequence"/>
</dbReference>
<dbReference type="PROSITE" id="PS51165">
    <property type="entry name" value="THUMP"/>
    <property type="match status" value="1"/>
</dbReference>
<evidence type="ECO:0000256" key="5">
    <source>
        <dbReference type="ARBA" id="ARBA00022691"/>
    </source>
</evidence>
<dbReference type="CDD" id="cd02440">
    <property type="entry name" value="AdoMet_MTases"/>
    <property type="match status" value="1"/>
</dbReference>
<reference evidence="9 10" key="1">
    <citation type="submission" date="2015-11" db="EMBL/GenBank/DDBJ databases">
        <title>Genomic analysis of 38 Legionella species identifies large and diverse effector repertoires.</title>
        <authorList>
            <person name="Burstein D."/>
            <person name="Amaro F."/>
            <person name="Zusman T."/>
            <person name="Lifshitz Z."/>
            <person name="Cohen O."/>
            <person name="Gilbert J.A."/>
            <person name="Pupko T."/>
            <person name="Shuman H.A."/>
            <person name="Segal G."/>
        </authorList>
    </citation>
    <scope>NUCLEOTIDE SEQUENCE [LARGE SCALE GENOMIC DNA]</scope>
    <source>
        <strain evidence="9 10">Bercovier 4</strain>
    </source>
</reference>
<dbReference type="Pfam" id="PF02926">
    <property type="entry name" value="THUMP"/>
    <property type="match status" value="1"/>
</dbReference>